<reference evidence="2" key="1">
    <citation type="journal article" date="2020" name="MBio">
        <title>Horizontal gene transfer to a defensive symbiont with a reduced genome amongst a multipartite beetle microbiome.</title>
        <authorList>
            <person name="Waterworth S.C."/>
            <person name="Florez L.V."/>
            <person name="Rees E.R."/>
            <person name="Hertweck C."/>
            <person name="Kaltenpoth M."/>
            <person name="Kwan J.C."/>
        </authorList>
    </citation>
    <scope>NUCLEOTIDE SEQUENCE [LARGE SCALE GENOMIC DNA]</scope>
</reference>
<proteinExistence type="predicted"/>
<dbReference type="EMBL" id="WNDP01000003">
    <property type="protein sequence ID" value="KAF1028104.1"/>
    <property type="molecule type" value="Genomic_DNA"/>
</dbReference>
<accession>A0A833PJE5</accession>
<comment type="caution">
    <text evidence="1">The sequence shown here is derived from an EMBL/GenBank/DDBJ whole genome shotgun (WGS) entry which is preliminary data.</text>
</comment>
<organism evidence="1 2">
    <name type="scientific">Acinetobacter bereziniae</name>
    <name type="common">Acinetobacter genomosp. 10</name>
    <dbReference type="NCBI Taxonomy" id="106648"/>
    <lineage>
        <taxon>Bacteria</taxon>
        <taxon>Pseudomonadati</taxon>
        <taxon>Pseudomonadota</taxon>
        <taxon>Gammaproteobacteria</taxon>
        <taxon>Moraxellales</taxon>
        <taxon>Moraxellaceae</taxon>
        <taxon>Acinetobacter</taxon>
    </lineage>
</organism>
<dbReference type="AlphaFoldDB" id="A0A833PJE5"/>
<sequence>MVDSSVQTSPKDLNDVEKEALYWLQRGLVTIRSMARNAKNDPQKAEDTLKAIYDIADACHNVPYCFIDGDSSLDVGTDDNYIDNID</sequence>
<name>A0A833PJE5_ACIBZ</name>
<protein>
    <submittedName>
        <fullName evidence="1">Uncharacterized protein</fullName>
    </submittedName>
</protein>
<gene>
    <name evidence="1" type="ORF">GAK29_00200</name>
</gene>
<evidence type="ECO:0000313" key="2">
    <source>
        <dbReference type="Proteomes" id="UP000490535"/>
    </source>
</evidence>
<dbReference type="Proteomes" id="UP000490535">
    <property type="component" value="Unassembled WGS sequence"/>
</dbReference>
<evidence type="ECO:0000313" key="1">
    <source>
        <dbReference type="EMBL" id="KAF1028104.1"/>
    </source>
</evidence>